<dbReference type="EMBL" id="DXCL01000016">
    <property type="protein sequence ID" value="HIZ03177.1"/>
    <property type="molecule type" value="Genomic_DNA"/>
</dbReference>
<protein>
    <submittedName>
        <fullName evidence="1">Aldose 1-epimerase family protein</fullName>
    </submittedName>
</protein>
<gene>
    <name evidence="1" type="ORF">H9727_02715</name>
</gene>
<dbReference type="AlphaFoldDB" id="A0A9D2CYI7"/>
<dbReference type="GO" id="GO:0030246">
    <property type="term" value="F:carbohydrate binding"/>
    <property type="evidence" value="ECO:0007669"/>
    <property type="project" value="InterPro"/>
</dbReference>
<evidence type="ECO:0000313" key="1">
    <source>
        <dbReference type="EMBL" id="HIZ03177.1"/>
    </source>
</evidence>
<reference evidence="1" key="1">
    <citation type="journal article" date="2021" name="PeerJ">
        <title>Extensive microbial diversity within the chicken gut microbiome revealed by metagenomics and culture.</title>
        <authorList>
            <person name="Gilroy R."/>
            <person name="Ravi A."/>
            <person name="Getino M."/>
            <person name="Pursley I."/>
            <person name="Horton D.L."/>
            <person name="Alikhan N.F."/>
            <person name="Baker D."/>
            <person name="Gharbi K."/>
            <person name="Hall N."/>
            <person name="Watson M."/>
            <person name="Adriaenssens E.M."/>
            <person name="Foster-Nyarko E."/>
            <person name="Jarju S."/>
            <person name="Secka A."/>
            <person name="Antonio M."/>
            <person name="Oren A."/>
            <person name="Chaudhuri R.R."/>
            <person name="La Ragione R."/>
            <person name="Hildebrand F."/>
            <person name="Pallen M.J."/>
        </authorList>
    </citation>
    <scope>NUCLEOTIDE SEQUENCE</scope>
    <source>
        <strain evidence="1">CHK187-5294</strain>
    </source>
</reference>
<dbReference type="InterPro" id="IPR014718">
    <property type="entry name" value="GH-type_carb-bd"/>
</dbReference>
<organism evidence="1 2">
    <name type="scientific">Candidatus Borkfalkia avistercoris</name>
    <dbReference type="NCBI Taxonomy" id="2838504"/>
    <lineage>
        <taxon>Bacteria</taxon>
        <taxon>Bacillati</taxon>
        <taxon>Bacillota</taxon>
        <taxon>Clostridia</taxon>
        <taxon>Christensenellales</taxon>
        <taxon>Christensenellaceae</taxon>
        <taxon>Candidatus Borkfalkia</taxon>
    </lineage>
</organism>
<accession>A0A9D2CYI7</accession>
<name>A0A9D2CYI7_9FIRM</name>
<reference evidence="1" key="2">
    <citation type="submission" date="2021-04" db="EMBL/GenBank/DDBJ databases">
        <authorList>
            <person name="Gilroy R."/>
        </authorList>
    </citation>
    <scope>NUCLEOTIDE SEQUENCE</scope>
    <source>
        <strain evidence="1">CHK187-5294</strain>
    </source>
</reference>
<sequence length="303" mass="34152">MDGRISNLMQVASVRRYEMTEGKERGLRVLDCDNGKLRFLLSESKALDMMQLYHEGQNVSFISKNGFTFREIPFASRFEGGMLYTCGLESVGAREGYELHGTHHNAPARVTRAECTKEGISIEAEIAESELFGRNLIFKRRVFSAVGSDSLEISDTLENRGACDERYCLLYHVNIGYPLLDEGAKLVGEAESAVPRTEWAQKHLALREKMSAPEPGKEEMCYFLKMKEPKISLVNERIKKAFTLEWSGDTLPHFVEWKSMAAGDYALGLEPATTELDGGFAYRTLRAGESVRFSLRMRVHGLI</sequence>
<dbReference type="Pfam" id="PF14486">
    <property type="entry name" value="DUF4432"/>
    <property type="match status" value="1"/>
</dbReference>
<evidence type="ECO:0000313" key="2">
    <source>
        <dbReference type="Proteomes" id="UP000824132"/>
    </source>
</evidence>
<comment type="caution">
    <text evidence="1">The sequence shown here is derived from an EMBL/GenBank/DDBJ whole genome shotgun (WGS) entry which is preliminary data.</text>
</comment>
<dbReference type="CDD" id="cd09023">
    <property type="entry name" value="Aldose_epim_Ec_c4013"/>
    <property type="match status" value="1"/>
</dbReference>
<proteinExistence type="predicted"/>
<dbReference type="Proteomes" id="UP000824132">
    <property type="component" value="Unassembled WGS sequence"/>
</dbReference>
<dbReference type="Gene3D" id="2.70.98.10">
    <property type="match status" value="1"/>
</dbReference>
<dbReference type="InterPro" id="IPR027839">
    <property type="entry name" value="DUF4432"/>
</dbReference>